<dbReference type="Pfam" id="PF19320">
    <property type="entry name" value="GlfT2_domain3"/>
    <property type="match status" value="1"/>
</dbReference>
<evidence type="ECO:0000256" key="3">
    <source>
        <dbReference type="ARBA" id="ARBA00022676"/>
    </source>
</evidence>
<dbReference type="SUPFAM" id="SSF53448">
    <property type="entry name" value="Nucleotide-diphospho-sugar transferases"/>
    <property type="match status" value="1"/>
</dbReference>
<organism evidence="7 8">
    <name type="scientific">Arthrobacter wenxiniae</name>
    <dbReference type="NCBI Taxonomy" id="2713570"/>
    <lineage>
        <taxon>Bacteria</taxon>
        <taxon>Bacillati</taxon>
        <taxon>Actinomycetota</taxon>
        <taxon>Actinomycetes</taxon>
        <taxon>Micrococcales</taxon>
        <taxon>Micrococcaceae</taxon>
        <taxon>Arthrobacter</taxon>
    </lineage>
</organism>
<comment type="caution">
    <text evidence="7">The sequence shown here is derived from an EMBL/GenBank/DDBJ whole genome shotgun (WGS) entry which is preliminary data.</text>
</comment>
<evidence type="ECO:0000256" key="1">
    <source>
        <dbReference type="ARBA" id="ARBA00004776"/>
    </source>
</evidence>
<evidence type="ECO:0000256" key="4">
    <source>
        <dbReference type="ARBA" id="ARBA00022679"/>
    </source>
</evidence>
<proteinExistence type="inferred from homology"/>
<dbReference type="AlphaFoldDB" id="A0A7Y7IHG2"/>
<sequence length="679" mass="75543">MSVATKTESTTAADATLWKTIHRVVFPTDGDTDTLPLYVDFNPAQRVVAKDDAAAKSGASTTAAVPAAAMLGSRQRTDYVQGRRSLRLPAFRRVSFGTYFNAFPASYWRAHTNVEKVRLTVEADGDATVIVYRSTPRGTANRVESLSVAKGTPVSIDLSIMNFADGGWYWFDFATGENPTTLDRAEWSVPQPDGFVAGTLSVGVTTFNRPDYCVKHLRTFAESEDLTEVLDCLIVTDQGNRRVRDEPGYEEAAANLGGRFKLVEQANLGGSGGFARGMLETVKAGKSKYVMLLDDDVLIETEGVLRAVHFADFTREPTIVGGHMFNLFERAVVHNFGEAINEYRFRYESAGKSEEVHDFGASNLRTTPWMHRRIDVDYNGWWMCLIPTAIIEDIGLSLPVFIKWDDVEYGIRAKANGYGTVTLPGAAVWHMPWTEKDDTIDWQAYFHQRNRWLAAMLHSPYARGGRMPVESMLVDVRHLLSMQYSAVELRHQALEDLLEGPVHLHRNLGTKLPEIRRVRSTFPDATVRQDITTFPPARRVKPPRFGRQPSAPQSLPGALTAALSGALHQLRGVREGAADFPEAVVPAMDARWWRLVGLDSALVSASDGAGASWYKRDAKKFRKYMARSVALHQKLLLRWDELAATYQRELPNFTSPGVWEQTFAANPALDSAPAPVTDK</sequence>
<dbReference type="Pfam" id="PF13641">
    <property type="entry name" value="Glyco_tranf_2_3"/>
    <property type="match status" value="1"/>
</dbReference>
<comment type="pathway">
    <text evidence="1">Cell wall biogenesis; cell wall polysaccharide biosynthesis.</text>
</comment>
<dbReference type="InterPro" id="IPR029044">
    <property type="entry name" value="Nucleotide-diphossugar_trans"/>
</dbReference>
<reference evidence="7 8" key="1">
    <citation type="submission" date="2020-02" db="EMBL/GenBank/DDBJ databases">
        <title>Genome sequence of strain AETb3-4.</title>
        <authorList>
            <person name="Gao J."/>
            <person name="Zhang X."/>
        </authorList>
    </citation>
    <scope>NUCLEOTIDE SEQUENCE [LARGE SCALE GENOMIC DNA]</scope>
    <source>
        <strain evidence="7 8">AETb3-4</strain>
    </source>
</reference>
<accession>A0A7Y7IHG2</accession>
<dbReference type="InterPro" id="IPR040492">
    <property type="entry name" value="GlfT2_N"/>
</dbReference>
<dbReference type="Pfam" id="PF17994">
    <property type="entry name" value="Glft2_N"/>
    <property type="match status" value="1"/>
</dbReference>
<evidence type="ECO:0000313" key="8">
    <source>
        <dbReference type="Proteomes" id="UP000543556"/>
    </source>
</evidence>
<dbReference type="PANTHER" id="PTHR43179">
    <property type="entry name" value="RHAMNOSYLTRANSFERASE WBBL"/>
    <property type="match status" value="1"/>
</dbReference>
<dbReference type="Gene3D" id="3.90.550.60">
    <property type="match status" value="1"/>
</dbReference>
<dbReference type="RefSeq" id="WP_176635280.1">
    <property type="nucleotide sequence ID" value="NZ_JAAMFM010000016.1"/>
</dbReference>
<keyword evidence="4 7" id="KW-0808">Transferase</keyword>
<dbReference type="GO" id="GO:0016757">
    <property type="term" value="F:glycosyltransferase activity"/>
    <property type="evidence" value="ECO:0007669"/>
    <property type="project" value="UniProtKB-KW"/>
</dbReference>
<evidence type="ECO:0000313" key="7">
    <source>
        <dbReference type="EMBL" id="NVM95555.1"/>
    </source>
</evidence>
<evidence type="ECO:0000256" key="2">
    <source>
        <dbReference type="ARBA" id="ARBA00006739"/>
    </source>
</evidence>
<protein>
    <submittedName>
        <fullName evidence="7">Glycosyltransferase family 2 protein</fullName>
    </submittedName>
</protein>
<comment type="similarity">
    <text evidence="2">Belongs to the glycosyltransferase 2 family.</text>
</comment>
<feature type="domain" description="Galactofuranosyltransferase-2 C-terminal" evidence="6">
    <location>
        <begin position="474"/>
        <end position="664"/>
    </location>
</feature>
<evidence type="ECO:0000259" key="6">
    <source>
        <dbReference type="Pfam" id="PF19320"/>
    </source>
</evidence>
<dbReference type="InterPro" id="IPR045699">
    <property type="entry name" value="GlfT2_C"/>
</dbReference>
<keyword evidence="8" id="KW-1185">Reference proteome</keyword>
<dbReference type="PANTHER" id="PTHR43179:SF12">
    <property type="entry name" value="GALACTOFURANOSYLTRANSFERASE GLFT2"/>
    <property type="match status" value="1"/>
</dbReference>
<name>A0A7Y7IHG2_9MICC</name>
<dbReference type="Proteomes" id="UP000543556">
    <property type="component" value="Unassembled WGS sequence"/>
</dbReference>
<dbReference type="EMBL" id="JAAMFM010000016">
    <property type="protein sequence ID" value="NVM95555.1"/>
    <property type="molecule type" value="Genomic_DNA"/>
</dbReference>
<keyword evidence="3" id="KW-0328">Glycosyltransferase</keyword>
<feature type="domain" description="Galactofuranosyltransferase GlfT2 N-terminal" evidence="5">
    <location>
        <begin position="77"/>
        <end position="189"/>
    </location>
</feature>
<gene>
    <name evidence="7" type="ORF">G6034_11625</name>
</gene>
<evidence type="ECO:0000259" key="5">
    <source>
        <dbReference type="Pfam" id="PF17994"/>
    </source>
</evidence>